<reference evidence="1" key="1">
    <citation type="journal article" date="2023" name="IScience">
        <title>Live-bearing cockroach genome reveals convergent evolutionary mechanisms linked to viviparity in insects and beyond.</title>
        <authorList>
            <person name="Fouks B."/>
            <person name="Harrison M.C."/>
            <person name="Mikhailova A.A."/>
            <person name="Marchal E."/>
            <person name="English S."/>
            <person name="Carruthers M."/>
            <person name="Jennings E.C."/>
            <person name="Chiamaka E.L."/>
            <person name="Frigard R.A."/>
            <person name="Pippel M."/>
            <person name="Attardo G.M."/>
            <person name="Benoit J.B."/>
            <person name="Bornberg-Bauer E."/>
            <person name="Tobe S.S."/>
        </authorList>
    </citation>
    <scope>NUCLEOTIDE SEQUENCE</scope>
    <source>
        <strain evidence="1">Stay&amp;Tobe</strain>
    </source>
</reference>
<dbReference type="Proteomes" id="UP001233999">
    <property type="component" value="Unassembled WGS sequence"/>
</dbReference>
<dbReference type="AlphaFoldDB" id="A0AAD8AIK7"/>
<feature type="non-terminal residue" evidence="1">
    <location>
        <position position="1"/>
    </location>
</feature>
<feature type="non-terminal residue" evidence="1">
    <location>
        <position position="160"/>
    </location>
</feature>
<protein>
    <submittedName>
        <fullName evidence="1">Uncharacterized protein</fullName>
    </submittedName>
</protein>
<comment type="caution">
    <text evidence="1">The sequence shown here is derived from an EMBL/GenBank/DDBJ whole genome shotgun (WGS) entry which is preliminary data.</text>
</comment>
<dbReference type="EMBL" id="JASPKZ010000514">
    <property type="protein sequence ID" value="KAJ9599780.1"/>
    <property type="molecule type" value="Genomic_DNA"/>
</dbReference>
<name>A0AAD8AIK7_DIPPU</name>
<proteinExistence type="predicted"/>
<evidence type="ECO:0000313" key="2">
    <source>
        <dbReference type="Proteomes" id="UP001233999"/>
    </source>
</evidence>
<accession>A0AAD8AIK7</accession>
<sequence>MTQVDKLPMFVELLTVFEEVVISTPNVQLKNIEMTSQFFHKYLDLGGLQIMTRRWTYLPSSSLVTTSHLPYHLVSLLLEFYGVVPTFARILSHRIFALVYEKASYKSVFFSSLICLAKQLQKPLPLALLQQNHRMRSTIAFCSLQARNLSTDNTIIRKGT</sequence>
<reference evidence="1" key="2">
    <citation type="submission" date="2023-05" db="EMBL/GenBank/DDBJ databases">
        <authorList>
            <person name="Fouks B."/>
        </authorList>
    </citation>
    <scope>NUCLEOTIDE SEQUENCE</scope>
    <source>
        <strain evidence="1">Stay&amp;Tobe</strain>
        <tissue evidence="1">Testes</tissue>
    </source>
</reference>
<organism evidence="1 2">
    <name type="scientific">Diploptera punctata</name>
    <name type="common">Pacific beetle cockroach</name>
    <dbReference type="NCBI Taxonomy" id="6984"/>
    <lineage>
        <taxon>Eukaryota</taxon>
        <taxon>Metazoa</taxon>
        <taxon>Ecdysozoa</taxon>
        <taxon>Arthropoda</taxon>
        <taxon>Hexapoda</taxon>
        <taxon>Insecta</taxon>
        <taxon>Pterygota</taxon>
        <taxon>Neoptera</taxon>
        <taxon>Polyneoptera</taxon>
        <taxon>Dictyoptera</taxon>
        <taxon>Blattodea</taxon>
        <taxon>Blaberoidea</taxon>
        <taxon>Blaberidae</taxon>
        <taxon>Diplopterinae</taxon>
        <taxon>Diploptera</taxon>
    </lineage>
</organism>
<keyword evidence="2" id="KW-1185">Reference proteome</keyword>
<gene>
    <name evidence="1" type="ORF">L9F63_026372</name>
</gene>
<evidence type="ECO:0000313" key="1">
    <source>
        <dbReference type="EMBL" id="KAJ9599780.1"/>
    </source>
</evidence>